<dbReference type="Pfam" id="PF00924">
    <property type="entry name" value="MS_channel_2nd"/>
    <property type="match status" value="1"/>
</dbReference>
<dbReference type="InterPro" id="IPR058650">
    <property type="entry name" value="Msy1/2-like"/>
</dbReference>
<evidence type="ECO:0000259" key="8">
    <source>
        <dbReference type="PROSITE" id="PS50222"/>
    </source>
</evidence>
<dbReference type="PROSITE" id="PS00018">
    <property type="entry name" value="EF_HAND_1"/>
    <property type="match status" value="1"/>
</dbReference>
<dbReference type="AlphaFoldDB" id="A0A0C3C2R2"/>
<dbReference type="GO" id="GO:0016020">
    <property type="term" value="C:membrane"/>
    <property type="evidence" value="ECO:0007669"/>
    <property type="project" value="UniProtKB-SubCell"/>
</dbReference>
<dbReference type="SUPFAM" id="SSF47473">
    <property type="entry name" value="EF-hand"/>
    <property type="match status" value="1"/>
</dbReference>
<feature type="transmembrane region" description="Helical" evidence="7">
    <location>
        <begin position="675"/>
        <end position="699"/>
    </location>
</feature>
<feature type="domain" description="EF-hand" evidence="8">
    <location>
        <begin position="588"/>
        <end position="623"/>
    </location>
</feature>
<feature type="compositionally biased region" description="Basic residues" evidence="6">
    <location>
        <begin position="940"/>
        <end position="949"/>
    </location>
</feature>
<dbReference type="InterPro" id="IPR011992">
    <property type="entry name" value="EF-hand-dom_pair"/>
</dbReference>
<evidence type="ECO:0000313" key="10">
    <source>
        <dbReference type="Proteomes" id="UP000054166"/>
    </source>
</evidence>
<accession>A0A0C3C2R2</accession>
<keyword evidence="4 7" id="KW-1133">Transmembrane helix</keyword>
<feature type="compositionally biased region" description="Polar residues" evidence="6">
    <location>
        <begin position="465"/>
        <end position="491"/>
    </location>
</feature>
<dbReference type="InterPro" id="IPR006685">
    <property type="entry name" value="MscS_channel_2nd"/>
</dbReference>
<evidence type="ECO:0000313" key="9">
    <source>
        <dbReference type="EMBL" id="KIM83867.1"/>
    </source>
</evidence>
<organism evidence="9 10">
    <name type="scientific">Piloderma croceum (strain F 1598)</name>
    <dbReference type="NCBI Taxonomy" id="765440"/>
    <lineage>
        <taxon>Eukaryota</taxon>
        <taxon>Fungi</taxon>
        <taxon>Dikarya</taxon>
        <taxon>Basidiomycota</taxon>
        <taxon>Agaricomycotina</taxon>
        <taxon>Agaricomycetes</taxon>
        <taxon>Agaricomycetidae</taxon>
        <taxon>Atheliales</taxon>
        <taxon>Atheliaceae</taxon>
        <taxon>Piloderma</taxon>
    </lineage>
</organism>
<feature type="region of interest" description="Disordered" evidence="6">
    <location>
        <begin position="1"/>
        <end position="33"/>
    </location>
</feature>
<feature type="transmembrane region" description="Helical" evidence="7">
    <location>
        <begin position="317"/>
        <end position="343"/>
    </location>
</feature>
<reference evidence="9 10" key="1">
    <citation type="submission" date="2014-04" db="EMBL/GenBank/DDBJ databases">
        <authorList>
            <consortium name="DOE Joint Genome Institute"/>
            <person name="Kuo A."/>
            <person name="Tarkka M."/>
            <person name="Buscot F."/>
            <person name="Kohler A."/>
            <person name="Nagy L.G."/>
            <person name="Floudas D."/>
            <person name="Copeland A."/>
            <person name="Barry K.W."/>
            <person name="Cichocki N."/>
            <person name="Veneault-Fourrey C."/>
            <person name="LaButti K."/>
            <person name="Lindquist E.A."/>
            <person name="Lipzen A."/>
            <person name="Lundell T."/>
            <person name="Morin E."/>
            <person name="Murat C."/>
            <person name="Sun H."/>
            <person name="Tunlid A."/>
            <person name="Henrissat B."/>
            <person name="Grigoriev I.V."/>
            <person name="Hibbett D.S."/>
            <person name="Martin F."/>
            <person name="Nordberg H.P."/>
            <person name="Cantor M.N."/>
            <person name="Hua S.X."/>
        </authorList>
    </citation>
    <scope>NUCLEOTIDE SEQUENCE [LARGE SCALE GENOMIC DNA]</scope>
    <source>
        <strain evidence="9 10">F 1598</strain>
    </source>
</reference>
<dbReference type="EMBL" id="KN832989">
    <property type="protein sequence ID" value="KIM83867.1"/>
    <property type="molecule type" value="Genomic_DNA"/>
</dbReference>
<feature type="transmembrane region" description="Helical" evidence="7">
    <location>
        <begin position="279"/>
        <end position="297"/>
    </location>
</feature>
<feature type="region of interest" description="Disordered" evidence="6">
    <location>
        <begin position="889"/>
        <end position="958"/>
    </location>
</feature>
<dbReference type="GO" id="GO:0005262">
    <property type="term" value="F:calcium channel activity"/>
    <property type="evidence" value="ECO:0007669"/>
    <property type="project" value="TreeGrafter"/>
</dbReference>
<dbReference type="STRING" id="765440.A0A0C3C2R2"/>
<dbReference type="HOGENOM" id="CLU_011269_1_0_1"/>
<dbReference type="InterPro" id="IPR002048">
    <property type="entry name" value="EF_hand_dom"/>
</dbReference>
<reference evidence="10" key="2">
    <citation type="submission" date="2015-01" db="EMBL/GenBank/DDBJ databases">
        <title>Evolutionary Origins and Diversification of the Mycorrhizal Mutualists.</title>
        <authorList>
            <consortium name="DOE Joint Genome Institute"/>
            <consortium name="Mycorrhizal Genomics Consortium"/>
            <person name="Kohler A."/>
            <person name="Kuo A."/>
            <person name="Nagy L.G."/>
            <person name="Floudas D."/>
            <person name="Copeland A."/>
            <person name="Barry K.W."/>
            <person name="Cichocki N."/>
            <person name="Veneault-Fourrey C."/>
            <person name="LaButti K."/>
            <person name="Lindquist E.A."/>
            <person name="Lipzen A."/>
            <person name="Lundell T."/>
            <person name="Morin E."/>
            <person name="Murat C."/>
            <person name="Riley R."/>
            <person name="Ohm R."/>
            <person name="Sun H."/>
            <person name="Tunlid A."/>
            <person name="Henrissat B."/>
            <person name="Grigoriev I.V."/>
            <person name="Hibbett D.S."/>
            <person name="Martin F."/>
        </authorList>
    </citation>
    <scope>NUCLEOTIDE SEQUENCE [LARGE SCALE GENOMIC DNA]</scope>
    <source>
        <strain evidence="10">F 1598</strain>
    </source>
</reference>
<dbReference type="Gene3D" id="1.10.238.10">
    <property type="entry name" value="EF-hand"/>
    <property type="match status" value="1"/>
</dbReference>
<dbReference type="GO" id="GO:0005509">
    <property type="term" value="F:calcium ion binding"/>
    <property type="evidence" value="ECO:0007669"/>
    <property type="project" value="InterPro"/>
</dbReference>
<feature type="compositionally biased region" description="Basic residues" evidence="6">
    <location>
        <begin position="442"/>
        <end position="456"/>
    </location>
</feature>
<evidence type="ECO:0000256" key="5">
    <source>
        <dbReference type="ARBA" id="ARBA00023136"/>
    </source>
</evidence>
<dbReference type="InterPro" id="IPR010920">
    <property type="entry name" value="LSM_dom_sf"/>
</dbReference>
<evidence type="ECO:0000256" key="2">
    <source>
        <dbReference type="ARBA" id="ARBA00022692"/>
    </source>
</evidence>
<evidence type="ECO:0000256" key="1">
    <source>
        <dbReference type="ARBA" id="ARBA00004370"/>
    </source>
</evidence>
<evidence type="ECO:0000256" key="7">
    <source>
        <dbReference type="SAM" id="Phobius"/>
    </source>
</evidence>
<dbReference type="Proteomes" id="UP000054166">
    <property type="component" value="Unassembled WGS sequence"/>
</dbReference>
<evidence type="ECO:0000256" key="4">
    <source>
        <dbReference type="ARBA" id="ARBA00022989"/>
    </source>
</evidence>
<dbReference type="InterPro" id="IPR018247">
    <property type="entry name" value="EF_Hand_1_Ca_BS"/>
</dbReference>
<dbReference type="InParanoid" id="A0A0C3C2R2"/>
<protein>
    <recommendedName>
        <fullName evidence="8">EF-hand domain-containing protein</fullName>
    </recommendedName>
</protein>
<feature type="transmembrane region" description="Helical" evidence="7">
    <location>
        <begin position="234"/>
        <end position="258"/>
    </location>
</feature>
<gene>
    <name evidence="9" type="ORF">PILCRDRAFT_415677</name>
</gene>
<dbReference type="GO" id="GO:0006874">
    <property type="term" value="P:intracellular calcium ion homeostasis"/>
    <property type="evidence" value="ECO:0007669"/>
    <property type="project" value="TreeGrafter"/>
</dbReference>
<name>A0A0C3C2R2_PILCF</name>
<dbReference type="PANTHER" id="PTHR31323">
    <property type="entry name" value="MECHANOSENSITIVE ION CHANNEL PROTEIN MSY2"/>
    <property type="match status" value="1"/>
</dbReference>
<comment type="subcellular location">
    <subcellularLocation>
        <location evidence="1">Membrane</location>
    </subcellularLocation>
</comment>
<dbReference type="Pfam" id="PF25886">
    <property type="entry name" value="Msy1"/>
    <property type="match status" value="1"/>
</dbReference>
<keyword evidence="5 7" id="KW-0472">Membrane</keyword>
<feature type="transmembrane region" description="Helical" evidence="7">
    <location>
        <begin position="641"/>
        <end position="663"/>
    </location>
</feature>
<dbReference type="InterPro" id="IPR023408">
    <property type="entry name" value="MscS_beta-dom_sf"/>
</dbReference>
<sequence length="958" mass="108262">MKRNGPPPRRVSQLDTFGVASNEDINNPLPSPPYRAFPSSSNLVEALHGQNTPAYRSRVDLMVDYREAESDENINDVGIERPGDDDDLRDVQPKPSVHYPAHVNETSAPGYFQHTPPKLESRASSVLGTDDEHENGEGDDYNWSAEEDLADQQAEYEKHLGVKPKPQGWGIKRIATLLFSSLVGSTFLAAVLVAPAILINFFWYKKNPTDHRRFVTHNVEAWLFWAAANLLSSWYLAMIVDIIPVITWYLISLSWGHVSEYVKSRIELYDSVKDTIKPLLYAGSAWISWTIIFQNIFKLYTSEDATSPAAYTDRVHQVVVFLFFLALVLCVQRMLSQAIAFAFHRVAYAERMKSVRETLSVIETLRSYQPKQHHGTKSIGSRTPVFSGFGFGGTNGGRDGRGRTPLNEKEHYHFLSSALRRASNTHEDSAGEEGDVEDGVHKVARKNKGRQKRRSFRPAEREDSSNTLRTATASELPSRPVTPSETNPNTHADSDSPHRYPPSTGTGPARKHSWDEGDTTLVAAAKVIKTAMLHDARNIKGNEAGSKAMAWNVNSEYEARRLAKSIYYRFKDRKRTWLVPSDFYPAFPTPSDAETAFHVFDKDGNGDISRSEIKSTLVKVYKERRFLSRSMRDVGVALKTLNHILLFFAFAILFFISLSVFGVQVGDSLTSVYTIGIAASFIFKNAASSAFDAVMFLFVTHPFDTGDRCFIDDENFVVKKMGLFATVFTRADGTETYYFNSLLFTKFITNVRRSGKMFENLTMQVAWRTPLEKLDALEKCVNEWIQTEENRWFEPSTSLTFQTIDYQRHLVITMGMFSFPPLQLMLIFFLAFGHNGTWQDWGLRNARKTAFHAAVQYYCRELGIEAYEAPMPVEYANYDTQKYIPSSPMRDEPLSPGAGSMQELGTPTAQEEYQMRKESARNILGFKPPQDRMPSELTRVRKSKSRKTALRSMGAGGG</sequence>
<dbReference type="PROSITE" id="PS50222">
    <property type="entry name" value="EF_HAND_2"/>
    <property type="match status" value="1"/>
</dbReference>
<dbReference type="OrthoDB" id="544685at2759"/>
<evidence type="ECO:0000256" key="3">
    <source>
        <dbReference type="ARBA" id="ARBA00022837"/>
    </source>
</evidence>
<proteinExistence type="predicted"/>
<evidence type="ECO:0000256" key="6">
    <source>
        <dbReference type="SAM" id="MobiDB-lite"/>
    </source>
</evidence>
<keyword evidence="2 7" id="KW-0812">Transmembrane</keyword>
<dbReference type="Gene3D" id="2.30.30.60">
    <property type="match status" value="1"/>
</dbReference>
<feature type="transmembrane region" description="Helical" evidence="7">
    <location>
        <begin position="174"/>
        <end position="203"/>
    </location>
</feature>
<dbReference type="PANTHER" id="PTHR31323:SF1">
    <property type="entry name" value="MECHANOSENSITIVE ION CHANNEL PROTEIN"/>
    <property type="match status" value="1"/>
</dbReference>
<keyword evidence="10" id="KW-1185">Reference proteome</keyword>
<feature type="region of interest" description="Disordered" evidence="6">
    <location>
        <begin position="419"/>
        <end position="515"/>
    </location>
</feature>
<feature type="transmembrane region" description="Helical" evidence="7">
    <location>
        <begin position="810"/>
        <end position="832"/>
    </location>
</feature>
<dbReference type="SUPFAM" id="SSF50182">
    <property type="entry name" value="Sm-like ribonucleoproteins"/>
    <property type="match status" value="1"/>
</dbReference>
<keyword evidence="3" id="KW-0106">Calcium</keyword>